<gene>
    <name evidence="5" type="ORF">J437_LFUL013107</name>
</gene>
<dbReference type="Pfam" id="PF16878">
    <property type="entry name" value="SIX1_SD"/>
    <property type="match status" value="1"/>
</dbReference>
<reference evidence="5" key="2">
    <citation type="submission" date="2017-10" db="EMBL/GenBank/DDBJ databases">
        <title>Ladona fulva Genome sequencing and assembly.</title>
        <authorList>
            <person name="Murali S."/>
            <person name="Richards S."/>
            <person name="Bandaranaike D."/>
            <person name="Bellair M."/>
            <person name="Blankenburg K."/>
            <person name="Chao H."/>
            <person name="Dinh H."/>
            <person name="Doddapaneni H."/>
            <person name="Dugan-Rocha S."/>
            <person name="Elkadiri S."/>
            <person name="Gnanaolivu R."/>
            <person name="Hernandez B."/>
            <person name="Skinner E."/>
            <person name="Javaid M."/>
            <person name="Lee S."/>
            <person name="Li M."/>
            <person name="Ming W."/>
            <person name="Munidasa M."/>
            <person name="Muniz J."/>
            <person name="Nguyen L."/>
            <person name="Hughes D."/>
            <person name="Osuji N."/>
            <person name="Pu L.-L."/>
            <person name="Puazo M."/>
            <person name="Qu C."/>
            <person name="Quiroz J."/>
            <person name="Raj R."/>
            <person name="Weissenberger G."/>
            <person name="Xin Y."/>
            <person name="Zou X."/>
            <person name="Han Y."/>
            <person name="Worley K."/>
            <person name="Muzny D."/>
            <person name="Gibbs R."/>
        </authorList>
    </citation>
    <scope>NUCLEOTIDE SEQUENCE</scope>
    <source>
        <strain evidence="5">Sampled in the wild</strain>
    </source>
</reference>
<evidence type="ECO:0000259" key="4">
    <source>
        <dbReference type="Pfam" id="PF16878"/>
    </source>
</evidence>
<dbReference type="GO" id="GO:0005667">
    <property type="term" value="C:transcription regulator complex"/>
    <property type="evidence" value="ECO:0007669"/>
    <property type="project" value="TreeGrafter"/>
</dbReference>
<dbReference type="PANTHER" id="PTHR10390:SF33">
    <property type="entry name" value="PROTEIN OPTIX"/>
    <property type="match status" value="1"/>
</dbReference>
<sequence length="87" mass="9938">MVTRREVAAVCETLEESGDVDRLARFLWSLPVAHPDVAALDRSEAVLRARALVAFRAGRFRELYRILESHRFGRASHARLQVRHVNS</sequence>
<evidence type="ECO:0000256" key="3">
    <source>
        <dbReference type="ARBA" id="ARBA00023242"/>
    </source>
</evidence>
<evidence type="ECO:0000256" key="1">
    <source>
        <dbReference type="ARBA" id="ARBA00023125"/>
    </source>
</evidence>
<evidence type="ECO:0000313" key="5">
    <source>
        <dbReference type="EMBL" id="KAG8234536.1"/>
    </source>
</evidence>
<keyword evidence="6" id="KW-1185">Reference proteome</keyword>
<keyword evidence="1" id="KW-0238">DNA-binding</keyword>
<dbReference type="OrthoDB" id="3501850at2759"/>
<dbReference type="EMBL" id="KZ308823">
    <property type="protein sequence ID" value="KAG8234536.1"/>
    <property type="molecule type" value="Genomic_DNA"/>
</dbReference>
<protein>
    <recommendedName>
        <fullName evidence="4">Homeobox protein SIX1 N-terminal SD domain-containing protein</fullName>
    </recommendedName>
</protein>
<name>A0A8K0KIG7_LADFU</name>
<evidence type="ECO:0000256" key="2">
    <source>
        <dbReference type="ARBA" id="ARBA00023155"/>
    </source>
</evidence>
<dbReference type="InterPro" id="IPR031701">
    <property type="entry name" value="SIX1_SD"/>
</dbReference>
<dbReference type="Proteomes" id="UP000792457">
    <property type="component" value="Unassembled WGS sequence"/>
</dbReference>
<feature type="domain" description="Homeobox protein SIX1 N-terminal SD" evidence="4">
    <location>
        <begin position="3"/>
        <end position="82"/>
    </location>
</feature>
<dbReference type="GO" id="GO:0000978">
    <property type="term" value="F:RNA polymerase II cis-regulatory region sequence-specific DNA binding"/>
    <property type="evidence" value="ECO:0007669"/>
    <property type="project" value="TreeGrafter"/>
</dbReference>
<keyword evidence="3" id="KW-0539">Nucleus</keyword>
<evidence type="ECO:0000313" key="6">
    <source>
        <dbReference type="Proteomes" id="UP000792457"/>
    </source>
</evidence>
<organism evidence="5 6">
    <name type="scientific">Ladona fulva</name>
    <name type="common">Scarce chaser dragonfly</name>
    <name type="synonym">Libellula fulva</name>
    <dbReference type="NCBI Taxonomy" id="123851"/>
    <lineage>
        <taxon>Eukaryota</taxon>
        <taxon>Metazoa</taxon>
        <taxon>Ecdysozoa</taxon>
        <taxon>Arthropoda</taxon>
        <taxon>Hexapoda</taxon>
        <taxon>Insecta</taxon>
        <taxon>Pterygota</taxon>
        <taxon>Palaeoptera</taxon>
        <taxon>Odonata</taxon>
        <taxon>Epiprocta</taxon>
        <taxon>Anisoptera</taxon>
        <taxon>Libelluloidea</taxon>
        <taxon>Libellulidae</taxon>
        <taxon>Ladona</taxon>
    </lineage>
</organism>
<dbReference type="GO" id="GO:0005634">
    <property type="term" value="C:nucleus"/>
    <property type="evidence" value="ECO:0007669"/>
    <property type="project" value="TreeGrafter"/>
</dbReference>
<comment type="caution">
    <text evidence="5">The sequence shown here is derived from an EMBL/GenBank/DDBJ whole genome shotgun (WGS) entry which is preliminary data.</text>
</comment>
<dbReference type="GO" id="GO:0000981">
    <property type="term" value="F:DNA-binding transcription factor activity, RNA polymerase II-specific"/>
    <property type="evidence" value="ECO:0007669"/>
    <property type="project" value="TreeGrafter"/>
</dbReference>
<reference evidence="5" key="1">
    <citation type="submission" date="2013-04" db="EMBL/GenBank/DDBJ databases">
        <authorList>
            <person name="Qu J."/>
            <person name="Murali S.C."/>
            <person name="Bandaranaike D."/>
            <person name="Bellair M."/>
            <person name="Blankenburg K."/>
            <person name="Chao H."/>
            <person name="Dinh H."/>
            <person name="Doddapaneni H."/>
            <person name="Downs B."/>
            <person name="Dugan-Rocha S."/>
            <person name="Elkadiri S."/>
            <person name="Gnanaolivu R.D."/>
            <person name="Hernandez B."/>
            <person name="Javaid M."/>
            <person name="Jayaseelan J.C."/>
            <person name="Lee S."/>
            <person name="Li M."/>
            <person name="Ming W."/>
            <person name="Munidasa M."/>
            <person name="Muniz J."/>
            <person name="Nguyen L."/>
            <person name="Ongeri F."/>
            <person name="Osuji N."/>
            <person name="Pu L.-L."/>
            <person name="Puazo M."/>
            <person name="Qu C."/>
            <person name="Quiroz J."/>
            <person name="Raj R."/>
            <person name="Weissenberger G."/>
            <person name="Xin Y."/>
            <person name="Zou X."/>
            <person name="Han Y."/>
            <person name="Richards S."/>
            <person name="Worley K."/>
            <person name="Muzny D."/>
            <person name="Gibbs R."/>
        </authorList>
    </citation>
    <scope>NUCLEOTIDE SEQUENCE</scope>
    <source>
        <strain evidence="5">Sampled in the wild</strain>
    </source>
</reference>
<accession>A0A8K0KIG7</accession>
<dbReference type="PANTHER" id="PTHR10390">
    <property type="entry name" value="HOMEOBOX PROTEIN SIX"/>
    <property type="match status" value="1"/>
</dbReference>
<keyword evidence="2" id="KW-0371">Homeobox</keyword>
<proteinExistence type="predicted"/>
<dbReference type="AlphaFoldDB" id="A0A8K0KIG7"/>